<keyword evidence="6" id="KW-0326">Glycosidase</keyword>
<evidence type="ECO:0000256" key="7">
    <source>
        <dbReference type="ARBA" id="ARBA00031262"/>
    </source>
</evidence>
<accession>A0A8C5FEH6</accession>
<evidence type="ECO:0000256" key="3">
    <source>
        <dbReference type="ARBA" id="ARBA00012732"/>
    </source>
</evidence>
<dbReference type="SUPFAM" id="SSF53955">
    <property type="entry name" value="Lysozyme-like"/>
    <property type="match status" value="1"/>
</dbReference>
<dbReference type="InterPro" id="IPR023346">
    <property type="entry name" value="Lysozyme-like_dom_sf"/>
</dbReference>
<dbReference type="Gene3D" id="1.10.530.10">
    <property type="match status" value="1"/>
</dbReference>
<dbReference type="PANTHER" id="PTHR31698:SF8">
    <property type="entry name" value="LYSOZYME G-RELATED"/>
    <property type="match status" value="1"/>
</dbReference>
<dbReference type="GO" id="GO:0031640">
    <property type="term" value="P:killing of cells of another organism"/>
    <property type="evidence" value="ECO:0007669"/>
    <property type="project" value="UniProtKB-KW"/>
</dbReference>
<dbReference type="EC" id="3.2.1.17" evidence="3"/>
<dbReference type="Ensembl" id="ENSGMOT00000036446.1">
    <property type="protein sequence ID" value="ENSGMOP00000062200.1"/>
    <property type="gene ID" value="ENSGMOG00000027519.1"/>
</dbReference>
<dbReference type="GeneTree" id="ENSGT00390000017614"/>
<dbReference type="GO" id="GO:0003796">
    <property type="term" value="F:lysozyme activity"/>
    <property type="evidence" value="ECO:0007669"/>
    <property type="project" value="UniProtKB-EC"/>
</dbReference>
<evidence type="ECO:0000256" key="2">
    <source>
        <dbReference type="ARBA" id="ARBA00008902"/>
    </source>
</evidence>
<dbReference type="GO" id="GO:0005576">
    <property type="term" value="C:extracellular region"/>
    <property type="evidence" value="ECO:0007669"/>
    <property type="project" value="TreeGrafter"/>
</dbReference>
<dbReference type="PANTHER" id="PTHR31698">
    <property type="entry name" value="LYSOZYME G FAMILY MEMBER"/>
    <property type="match status" value="1"/>
</dbReference>
<organism evidence="8 9">
    <name type="scientific">Gadus morhua</name>
    <name type="common">Atlantic cod</name>
    <dbReference type="NCBI Taxonomy" id="8049"/>
    <lineage>
        <taxon>Eukaryota</taxon>
        <taxon>Metazoa</taxon>
        <taxon>Chordata</taxon>
        <taxon>Craniata</taxon>
        <taxon>Vertebrata</taxon>
        <taxon>Euteleostomi</taxon>
        <taxon>Actinopterygii</taxon>
        <taxon>Neopterygii</taxon>
        <taxon>Teleostei</taxon>
        <taxon>Neoteleostei</taxon>
        <taxon>Acanthomorphata</taxon>
        <taxon>Zeiogadaria</taxon>
        <taxon>Gadariae</taxon>
        <taxon>Gadiformes</taxon>
        <taxon>Gadoidei</taxon>
        <taxon>Gadidae</taxon>
        <taxon>Gadus</taxon>
    </lineage>
</organism>
<keyword evidence="5" id="KW-0929">Antimicrobial</keyword>
<evidence type="ECO:0000313" key="8">
    <source>
        <dbReference type="Ensembl" id="ENSGMOP00000030715.1"/>
    </source>
</evidence>
<gene>
    <name evidence="8" type="primary">LOC115557863</name>
</gene>
<keyword evidence="5" id="KW-0081">Bacteriolytic enzyme</keyword>
<dbReference type="PRINTS" id="PR00749">
    <property type="entry name" value="LYSOZYMEG"/>
</dbReference>
<evidence type="ECO:0000256" key="4">
    <source>
        <dbReference type="ARBA" id="ARBA00016485"/>
    </source>
</evidence>
<dbReference type="GO" id="GO:0009253">
    <property type="term" value="P:peptidoglycan catabolic process"/>
    <property type="evidence" value="ECO:0007669"/>
    <property type="project" value="InterPro"/>
</dbReference>
<dbReference type="GO" id="GO:0050830">
    <property type="term" value="P:defense response to Gram-positive bacterium"/>
    <property type="evidence" value="ECO:0007669"/>
    <property type="project" value="TreeGrafter"/>
</dbReference>
<keyword evidence="9" id="KW-1185">Reference proteome</keyword>
<sequence>MNVLTSGASSKTARAYGNGLTGGGVQASEKMASDDLDRMKSYKTIIGNVARKHDVDPALITAVASRESRGGAAISGTKGLGDNGNGYGLMQVDKRWHQPGGAWDSEAHVDQATKILVDFVPVVQKKFPSWSREKQLKGLSHSLIIISSYSDHTPPPLLQKRKRSRRGEYFLLSCQGDGPSPSGPSLLMFLGQWEVLHFGVKIGIVSCRDRGSQPEEIFSQRLSLANS</sequence>
<reference evidence="8" key="1">
    <citation type="submission" date="2025-05" db="UniProtKB">
        <authorList>
            <consortium name="Ensembl"/>
        </authorList>
    </citation>
    <scope>IDENTIFICATION</scope>
</reference>
<comment type="similarity">
    <text evidence="2">Belongs to the glycosyl hydrolase 23 family.</text>
</comment>
<protein>
    <recommendedName>
        <fullName evidence="4">Lysozyme g</fullName>
        <ecNumber evidence="3">3.2.1.17</ecNumber>
    </recommendedName>
    <alternativeName>
        <fullName evidence="7">1,4-beta-N-acetylmuramidase</fullName>
    </alternativeName>
</protein>
<dbReference type="Proteomes" id="UP000694546">
    <property type="component" value="Chromosome 13"/>
</dbReference>
<evidence type="ECO:0000256" key="1">
    <source>
        <dbReference type="ARBA" id="ARBA00000632"/>
    </source>
</evidence>
<keyword evidence="6" id="KW-0378">Hydrolase</keyword>
<proteinExistence type="inferred from homology"/>
<evidence type="ECO:0000313" key="9">
    <source>
        <dbReference type="Proteomes" id="UP000694546"/>
    </source>
</evidence>
<dbReference type="AlphaFoldDB" id="A0A8C5FEH6"/>
<name>A0A8C5FEH6_GADMO</name>
<comment type="catalytic activity">
    <reaction evidence="1">
        <text>Hydrolysis of (1-&gt;4)-beta-linkages between N-acetylmuramic acid and N-acetyl-D-glucosamine residues in a peptidoglycan and between N-acetyl-D-glucosamine residues in chitodextrins.</text>
        <dbReference type="EC" id="3.2.1.17"/>
    </reaction>
</comment>
<evidence type="ECO:0000256" key="6">
    <source>
        <dbReference type="ARBA" id="ARBA00023295"/>
    </source>
</evidence>
<dbReference type="Ensembl" id="ENSGMOT00000041232.1">
    <property type="protein sequence ID" value="ENSGMOP00000030715.1"/>
    <property type="gene ID" value="ENSGMOG00000027519.1"/>
</dbReference>
<dbReference type="InterPro" id="IPR002152">
    <property type="entry name" value="Glyco_hydro_23"/>
</dbReference>
<evidence type="ECO:0000256" key="5">
    <source>
        <dbReference type="ARBA" id="ARBA00022638"/>
    </source>
</evidence>